<protein>
    <submittedName>
        <fullName evidence="1">Uncharacterized protein</fullName>
    </submittedName>
</protein>
<dbReference type="Gene3D" id="3.40.50.360">
    <property type="match status" value="1"/>
</dbReference>
<dbReference type="OrthoDB" id="1856718at2759"/>
<reference evidence="1 2" key="1">
    <citation type="submission" date="2016-12" db="EMBL/GenBank/DDBJ databases">
        <title>The genomes of Aspergillus section Nigri reveals drivers in fungal speciation.</title>
        <authorList>
            <consortium name="DOE Joint Genome Institute"/>
            <person name="Vesth T.C."/>
            <person name="Nybo J."/>
            <person name="Theobald S."/>
            <person name="Brandl J."/>
            <person name="Frisvad J.C."/>
            <person name="Nielsen K.F."/>
            <person name="Lyhne E.K."/>
            <person name="Kogle M.E."/>
            <person name="Kuo A."/>
            <person name="Riley R."/>
            <person name="Clum A."/>
            <person name="Nolan M."/>
            <person name="Lipzen A."/>
            <person name="Salamov A."/>
            <person name="Henrissat B."/>
            <person name="Wiebenga A."/>
            <person name="De Vries R.P."/>
            <person name="Grigoriev I.V."/>
            <person name="Mortensen U.H."/>
            <person name="Andersen M.R."/>
            <person name="Baker S.E."/>
        </authorList>
    </citation>
    <scope>NUCLEOTIDE SEQUENCE [LARGE SCALE GENOMIC DNA]</scope>
    <source>
        <strain evidence="1 2">JOP 1030-1</strain>
    </source>
</reference>
<dbReference type="Proteomes" id="UP000248349">
    <property type="component" value="Unassembled WGS sequence"/>
</dbReference>
<name>A0A318YYT6_9EURO</name>
<dbReference type="InterPro" id="IPR029039">
    <property type="entry name" value="Flavoprotein-like_sf"/>
</dbReference>
<dbReference type="RefSeq" id="XP_025426107.1">
    <property type="nucleotide sequence ID" value="XM_025578924.1"/>
</dbReference>
<evidence type="ECO:0000313" key="2">
    <source>
        <dbReference type="Proteomes" id="UP000248349"/>
    </source>
</evidence>
<dbReference type="AlphaFoldDB" id="A0A318YYT6"/>
<dbReference type="SUPFAM" id="SSF52218">
    <property type="entry name" value="Flavoproteins"/>
    <property type="match status" value="1"/>
</dbReference>
<sequence>MQQSSGHWDKIIWRRGTPSDCDGTRKESDWTISFQALMEDKNGRTNPLEWGEVLAEVNIMMNAGNLSDYDPDSIHEIPDTKLAIVLLSTYGEGGDPSDNTAEFWDWVQKAPRRVTVQSALLRLWVGQQQLQILQSSRQCGRAGTRPERGGSFSGAPVGRAYDVEGTTQEDFLTWKDDLFAACRIQLGFKEGEAQYRPTVAVDEDESVEPIDLHIKVHLILAILQARCLLSALQYGPFLYPKVKR</sequence>
<gene>
    <name evidence="1" type="ORF">BP01DRAFT_411524</name>
</gene>
<evidence type="ECO:0000313" key="1">
    <source>
        <dbReference type="EMBL" id="PYH40125.1"/>
    </source>
</evidence>
<dbReference type="STRING" id="1450539.A0A318YYT6"/>
<organism evidence="1 2">
    <name type="scientific">Aspergillus saccharolyticus JOP 1030-1</name>
    <dbReference type="NCBI Taxonomy" id="1450539"/>
    <lineage>
        <taxon>Eukaryota</taxon>
        <taxon>Fungi</taxon>
        <taxon>Dikarya</taxon>
        <taxon>Ascomycota</taxon>
        <taxon>Pezizomycotina</taxon>
        <taxon>Eurotiomycetes</taxon>
        <taxon>Eurotiomycetidae</taxon>
        <taxon>Eurotiales</taxon>
        <taxon>Aspergillaceae</taxon>
        <taxon>Aspergillus</taxon>
        <taxon>Aspergillus subgen. Circumdati</taxon>
    </lineage>
</organism>
<accession>A0A318YYT6</accession>
<keyword evidence="2" id="KW-1185">Reference proteome</keyword>
<proteinExistence type="predicted"/>
<dbReference type="EMBL" id="KZ821300">
    <property type="protein sequence ID" value="PYH40125.1"/>
    <property type="molecule type" value="Genomic_DNA"/>
</dbReference>
<dbReference type="GeneID" id="37080153"/>